<dbReference type="Proteomes" id="UP000630445">
    <property type="component" value="Unassembled WGS sequence"/>
</dbReference>
<dbReference type="SUPFAM" id="SSF52540">
    <property type="entry name" value="P-loop containing nucleoside triphosphate hydrolases"/>
    <property type="match status" value="1"/>
</dbReference>
<feature type="compositionally biased region" description="Polar residues" evidence="2">
    <location>
        <begin position="274"/>
        <end position="294"/>
    </location>
</feature>
<evidence type="ECO:0000256" key="1">
    <source>
        <dbReference type="ARBA" id="ARBA00007920"/>
    </source>
</evidence>
<protein>
    <recommendedName>
        <fullName evidence="9">NB-ARC domain-containing protein</fullName>
    </recommendedName>
</protein>
<dbReference type="Gene3D" id="3.40.50.1820">
    <property type="entry name" value="alpha/beta hydrolase"/>
    <property type="match status" value="1"/>
</dbReference>
<dbReference type="InterPro" id="IPR029058">
    <property type="entry name" value="AB_hydrolase_fold"/>
</dbReference>
<evidence type="ECO:0000313" key="5">
    <source>
        <dbReference type="EMBL" id="KAF7136892.1"/>
    </source>
</evidence>
<accession>A0A8H6UZK6</accession>
<dbReference type="Gene3D" id="3.40.50.300">
    <property type="entry name" value="P-loop containing nucleotide triphosphate hydrolases"/>
    <property type="match status" value="1"/>
</dbReference>
<dbReference type="SUPFAM" id="SSF53474">
    <property type="entry name" value="alpha/beta-Hydrolases"/>
    <property type="match status" value="1"/>
</dbReference>
<feature type="compositionally biased region" description="Pro residues" evidence="2">
    <location>
        <begin position="46"/>
        <end position="55"/>
    </location>
</feature>
<feature type="domain" description="NB-ARC" evidence="3">
    <location>
        <begin position="1086"/>
        <end position="1239"/>
    </location>
</feature>
<name>A0A8H6UZK6_9EURO</name>
<feature type="compositionally biased region" description="Polar residues" evidence="2">
    <location>
        <begin position="528"/>
        <end position="540"/>
    </location>
</feature>
<feature type="region of interest" description="Disordered" evidence="2">
    <location>
        <begin position="523"/>
        <end position="561"/>
    </location>
</feature>
<evidence type="ECO:0000259" key="3">
    <source>
        <dbReference type="Pfam" id="PF00931"/>
    </source>
</evidence>
<dbReference type="Pfam" id="PF05057">
    <property type="entry name" value="DUF676"/>
    <property type="match status" value="1"/>
</dbReference>
<feature type="compositionally biased region" description="Polar residues" evidence="2">
    <location>
        <begin position="625"/>
        <end position="634"/>
    </location>
</feature>
<evidence type="ECO:0000313" key="7">
    <source>
        <dbReference type="Proteomes" id="UP000630445"/>
    </source>
</evidence>
<comment type="caution">
    <text evidence="6">The sequence shown here is derived from an EMBL/GenBank/DDBJ whole genome shotgun (WGS) entry which is preliminary data.</text>
</comment>
<feature type="compositionally biased region" description="Polar residues" evidence="2">
    <location>
        <begin position="390"/>
        <end position="401"/>
    </location>
</feature>
<dbReference type="PANTHER" id="PTHR46082:SF6">
    <property type="entry name" value="AAA+ ATPASE DOMAIN-CONTAINING PROTEIN-RELATED"/>
    <property type="match status" value="1"/>
</dbReference>
<evidence type="ECO:0000313" key="6">
    <source>
        <dbReference type="EMBL" id="KAF7173068.1"/>
    </source>
</evidence>
<dbReference type="InterPro" id="IPR007751">
    <property type="entry name" value="DUF676_lipase-like"/>
</dbReference>
<feature type="compositionally biased region" description="Basic residues" evidence="2">
    <location>
        <begin position="541"/>
        <end position="555"/>
    </location>
</feature>
<dbReference type="InterPro" id="IPR002182">
    <property type="entry name" value="NB-ARC"/>
</dbReference>
<keyword evidence="7" id="KW-1185">Reference proteome</keyword>
<gene>
    <name evidence="5" type="ORF">CNMCM5793_006507</name>
    <name evidence="6" type="ORF">CNMCM6106_007195</name>
</gene>
<evidence type="ECO:0000256" key="2">
    <source>
        <dbReference type="SAM" id="MobiDB-lite"/>
    </source>
</evidence>
<feature type="region of interest" description="Disordered" evidence="2">
    <location>
        <begin position="614"/>
        <end position="638"/>
    </location>
</feature>
<feature type="region of interest" description="Disordered" evidence="2">
    <location>
        <begin position="217"/>
        <end position="259"/>
    </location>
</feature>
<evidence type="ECO:0000313" key="8">
    <source>
        <dbReference type="Proteomes" id="UP000662466"/>
    </source>
</evidence>
<comment type="similarity">
    <text evidence="1">Belongs to the putative lipase ROG1 family.</text>
</comment>
<feature type="region of interest" description="Disordered" evidence="2">
    <location>
        <begin position="39"/>
        <end position="58"/>
    </location>
</feature>
<dbReference type="InterPro" id="IPR053137">
    <property type="entry name" value="NLR-like"/>
</dbReference>
<sequence>MISLDNIDFYHHPPPPKPPAHTSSSSGWKSYHVPSAPQSLSFPHPLSHPLPPKPPTAVTAVTSSTIKGRFQCAVPRNIFDIELENVSGPVVRETDLEADHESGFQPGNGLGDRCEDASPSLVTSSMTSELPVIPAGTDDCEGGENQLVTRRSALRDQLDTWPQTPGDDFCSGPISTGAEADLGYSSGRSVSAVVDNLLGDSHCLPLSLSGCDAGKQRTTIDGAPKHSNSQLPSPALSNPASSESKCRARPGQHHGILFKDSPSEAAYCGEQTRALTGSASNSPTATPSITSSRDTSTDCEDNISVLPSLNWQPRREGKQLRSNPPPRRVLRSRVNAESNRHDRPSSVAVVIPVPRSASSMAGTSRVSLVQPSHRVQQAGASCDSEEDQPTDSFTGNYSLFTRKSAADGGEHPRKRRRRELASKTAQNTSVSARCHSDGCIAAHEAPSGVDFLTSPGEAQEIFGRGIIRIQPHGQRHAYFLTFLPDAVDHPPSHVQPRSALDRPVFTKRAPYRSPKACAVEKGNVQLARRQTQNQRTNPKTRNNHSTRHKNSRKGKPWSPEEEELLGAWGSQGIRVPTGPPTKGAKESCCHALLDLLKRQPDGSTLVKDNRAKLTPVQVAQHRPVPSSSPSNHSATPFREFGETSLSSADGRLGQLRENGPGFNADGIGFLTRSPSLQPEPDVHELVMSILSLGPGASVTVHSLAINPVDRNSKVATLSFHNLPVSLSEESKKDQWKFELPADGDEDTLNTNRTLILDTHFTGFTPLQHSEEDNCDVDVIAISGLGGHAFGSFKERGGHFMWLRDTLPLDFPNARILIYGYDTQLVGSSSFQNLTDLGRGLLLDIKGIREPSQSRPILFIGHSLGGLVIKEAICKLKEETDEAGVSILQSTCGFLFFGVPHQGMAIESLDPLVRDQANQGLLESLGKNSALLMRLEQDFGNTFSGRHIPINSFYETEMSPTAVKRDGRWGLSGPSRVFVDVSSATCGSKHQHPMGRSHSEMVKYSHQYDTFYQRVKTVLQPLLRNAQSMRATVSAEAGNNASPPHSTKSIVARESHFCVPFGRNRDFVGRESILKLLFTIIPPSVEVDDCQRTAIEGLGGVGKTQIALEAAFGVRDQYPGCSIFWVPALNATSFENAYREIGRQIGVNGIDEDKADVKTLVKEALSRESSGHWLLIIDNADDPHLFFGGMALSDCLPFSRKGSVLFTTRRREVAVRLDIPERNIVTTEEMNEPEAMDLLLKGLNSHGSNLEDVKSLVVFLEKLPLAIKQASAYIAQTLMPVAKYLDHCKSSDKTLIKLLSKDFEDRRRYKGSQNPVATTWLISFEHIARDNPVAARYLKFICFLAEKDIPVSLLPPASDQLEADEAIGILKAYAFITSRESHDSFDMHRLVRLATQNWLDKEGKHEECVTEVLHCLERAVPPPQIGNKDTWIKYLPHLKAAIGSRERPADLRALALLDWADWLWDGYGLLHMWLDYR</sequence>
<feature type="compositionally biased region" description="Low complexity" evidence="2">
    <location>
        <begin position="227"/>
        <end position="243"/>
    </location>
</feature>
<proteinExistence type="inferred from homology"/>
<feature type="region of interest" description="Disordered" evidence="2">
    <location>
        <begin position="274"/>
        <end position="329"/>
    </location>
</feature>
<feature type="domain" description="DUF676" evidence="4">
    <location>
        <begin position="825"/>
        <end position="907"/>
    </location>
</feature>
<organism evidence="6 8">
    <name type="scientific">Aspergillus hiratsukae</name>
    <dbReference type="NCBI Taxonomy" id="1194566"/>
    <lineage>
        <taxon>Eukaryota</taxon>
        <taxon>Fungi</taxon>
        <taxon>Dikarya</taxon>
        <taxon>Ascomycota</taxon>
        <taxon>Pezizomycotina</taxon>
        <taxon>Eurotiomycetes</taxon>
        <taxon>Eurotiomycetidae</taxon>
        <taxon>Eurotiales</taxon>
        <taxon>Aspergillaceae</taxon>
        <taxon>Aspergillus</taxon>
        <taxon>Aspergillus subgen. Fumigati</taxon>
    </lineage>
</organism>
<dbReference type="OrthoDB" id="4501389at2759"/>
<reference evidence="6" key="1">
    <citation type="submission" date="2020-06" db="EMBL/GenBank/DDBJ databases">
        <title>Draft genome sequences of strains closely related to Aspergillus parafelis and Aspergillus hiratsukae.</title>
        <authorList>
            <person name="Dos Santos R.A.C."/>
            <person name="Rivero-Menendez O."/>
            <person name="Steenwyk J.L."/>
            <person name="Mead M.E."/>
            <person name="Goldman G.H."/>
            <person name="Alastruey-Izquierdo A."/>
            <person name="Rokas A."/>
        </authorList>
    </citation>
    <scope>NUCLEOTIDE SEQUENCE</scope>
    <source>
        <strain evidence="5">CNM-CM5793</strain>
        <strain evidence="6">CNM-CM6106</strain>
    </source>
</reference>
<dbReference type="GO" id="GO:0043531">
    <property type="term" value="F:ADP binding"/>
    <property type="evidence" value="ECO:0007669"/>
    <property type="project" value="InterPro"/>
</dbReference>
<dbReference type="EMBL" id="JACBAF010001802">
    <property type="protein sequence ID" value="KAF7173068.1"/>
    <property type="molecule type" value="Genomic_DNA"/>
</dbReference>
<dbReference type="PANTHER" id="PTHR46082">
    <property type="entry name" value="ATP/GTP-BINDING PROTEIN-RELATED"/>
    <property type="match status" value="1"/>
</dbReference>
<evidence type="ECO:0000259" key="4">
    <source>
        <dbReference type="Pfam" id="PF05057"/>
    </source>
</evidence>
<dbReference type="EMBL" id="JACBAD010001696">
    <property type="protein sequence ID" value="KAF7136892.1"/>
    <property type="molecule type" value="Genomic_DNA"/>
</dbReference>
<dbReference type="Proteomes" id="UP000662466">
    <property type="component" value="Unassembled WGS sequence"/>
</dbReference>
<feature type="region of interest" description="Disordered" evidence="2">
    <location>
        <begin position="1"/>
        <end position="34"/>
    </location>
</feature>
<evidence type="ECO:0008006" key="9">
    <source>
        <dbReference type="Google" id="ProtNLM"/>
    </source>
</evidence>
<dbReference type="Pfam" id="PF00931">
    <property type="entry name" value="NB-ARC"/>
    <property type="match status" value="1"/>
</dbReference>
<dbReference type="InterPro" id="IPR027417">
    <property type="entry name" value="P-loop_NTPase"/>
</dbReference>
<feature type="region of interest" description="Disordered" evidence="2">
    <location>
        <begin position="380"/>
        <end position="428"/>
    </location>
</feature>